<keyword evidence="1" id="KW-1133">Transmembrane helix</keyword>
<sequence length="598" mass="67580">MSVLTQPAISRTTYLELPRVTPPTLHLRSHIIWFDRSGNSFTLDREAAHAFIYDSNVPIPAGCIYYMVLSEDPTLEDFRLLKSRFSCPSELDRRFHSFNSSISHRQWKGGRLSEIGAANRIDFYVQYNNPSRLSAFVDETKTSSIAWLSRLKAYFLASSYPLVDEFEKHEEKETKTLAQGGNPTAGGRTTFWTMRRLVLSPYLDRIQLSSRLWRKGIGNASDGASLWYSKHSISLCRVSNASVESNEVSADLYLFDQFSDWIGSPIFTGNGKLHRVVDGDAAAKCLSFVGIFKDLLSSPASATRNCGIQGGPVNLRDYQIAKMIRMACFLDLLRIIAAQLMGYIDNLNFQATRDDLAPYDAYREHNNLHLHQIEAVLSNLAQYASYLKRKLRLPHPDFGAGSSSTAPTRYQMDLMWLRRTLSNLESDIESMRSTVASVRTLQDNGYQSRSETRQRQESRHIRKLAILATIFLPLSLSTGLLSMQTRVSELGNLLYDYVGIVVTLAWILMFYFAVDVSRMKGTALMFFPHPKAVFFVALCVAMVSFQFGMWWGVRKGWMSLALGIAPLGFMVLLIWIITKFFTGLGNCPSNFKTSATKI</sequence>
<evidence type="ECO:0000313" key="2">
    <source>
        <dbReference type="EMBL" id="KAK6504596.1"/>
    </source>
</evidence>
<dbReference type="AlphaFoldDB" id="A0AAV9WAR3"/>
<comment type="caution">
    <text evidence="2">The sequence shown here is derived from an EMBL/GenBank/DDBJ whole genome shotgun (WGS) entry which is preliminary data.</text>
</comment>
<accession>A0AAV9WAR3</accession>
<reference evidence="2 3" key="1">
    <citation type="submission" date="2023-08" db="EMBL/GenBank/DDBJ databases">
        <authorList>
            <person name="Palmer J.M."/>
        </authorList>
    </citation>
    <scope>NUCLEOTIDE SEQUENCE [LARGE SCALE GENOMIC DNA]</scope>
    <source>
        <strain evidence="2 3">TWF481</strain>
    </source>
</reference>
<name>A0AAV9WAR3_9PEZI</name>
<feature type="transmembrane region" description="Helical" evidence="1">
    <location>
        <begin position="494"/>
        <end position="512"/>
    </location>
</feature>
<dbReference type="Proteomes" id="UP001370758">
    <property type="component" value="Unassembled WGS sequence"/>
</dbReference>
<feature type="transmembrane region" description="Helical" evidence="1">
    <location>
        <begin position="464"/>
        <end position="482"/>
    </location>
</feature>
<evidence type="ECO:0000256" key="1">
    <source>
        <dbReference type="SAM" id="Phobius"/>
    </source>
</evidence>
<keyword evidence="1" id="KW-0472">Membrane</keyword>
<gene>
    <name evidence="2" type="ORF">TWF481_006535</name>
</gene>
<organism evidence="2 3">
    <name type="scientific">Arthrobotrys musiformis</name>
    <dbReference type="NCBI Taxonomy" id="47236"/>
    <lineage>
        <taxon>Eukaryota</taxon>
        <taxon>Fungi</taxon>
        <taxon>Dikarya</taxon>
        <taxon>Ascomycota</taxon>
        <taxon>Pezizomycotina</taxon>
        <taxon>Orbiliomycetes</taxon>
        <taxon>Orbiliales</taxon>
        <taxon>Orbiliaceae</taxon>
        <taxon>Arthrobotrys</taxon>
    </lineage>
</organism>
<keyword evidence="3" id="KW-1185">Reference proteome</keyword>
<feature type="transmembrane region" description="Helical" evidence="1">
    <location>
        <begin position="557"/>
        <end position="577"/>
    </location>
</feature>
<feature type="transmembrane region" description="Helical" evidence="1">
    <location>
        <begin position="532"/>
        <end position="551"/>
    </location>
</feature>
<protein>
    <submittedName>
        <fullName evidence="2">Uncharacterized protein</fullName>
    </submittedName>
</protein>
<proteinExistence type="predicted"/>
<dbReference type="EMBL" id="JAVHJL010000004">
    <property type="protein sequence ID" value="KAK6504596.1"/>
    <property type="molecule type" value="Genomic_DNA"/>
</dbReference>
<evidence type="ECO:0000313" key="3">
    <source>
        <dbReference type="Proteomes" id="UP001370758"/>
    </source>
</evidence>
<keyword evidence="1" id="KW-0812">Transmembrane</keyword>